<dbReference type="Proteomes" id="UP000027725">
    <property type="component" value="Unassembled WGS sequence"/>
</dbReference>
<dbReference type="EMBL" id="JHEH01000009">
    <property type="protein sequence ID" value="KEP70002.1"/>
    <property type="molecule type" value="Genomic_DNA"/>
</dbReference>
<keyword evidence="2" id="KW-1185">Reference proteome</keyword>
<reference evidence="1 2" key="1">
    <citation type="submission" date="2014-03" db="EMBL/GenBank/DDBJ databases">
        <title>The draft genome sequence of Thioclava dalianensis DLFJ1-1.</title>
        <authorList>
            <person name="Lai Q."/>
            <person name="Shao Z."/>
        </authorList>
    </citation>
    <scope>NUCLEOTIDE SEQUENCE [LARGE SCALE GENOMIC DNA]</scope>
    <source>
        <strain evidence="1 2">DLFJ1-1</strain>
    </source>
</reference>
<organism evidence="1 2">
    <name type="scientific">Thioclava dalianensis</name>
    <dbReference type="NCBI Taxonomy" id="1185766"/>
    <lineage>
        <taxon>Bacteria</taxon>
        <taxon>Pseudomonadati</taxon>
        <taxon>Pseudomonadota</taxon>
        <taxon>Alphaproteobacteria</taxon>
        <taxon>Rhodobacterales</taxon>
        <taxon>Paracoccaceae</taxon>
        <taxon>Thioclava</taxon>
    </lineage>
</organism>
<sequence length="536" mass="58348">MATLKIVSWNLRTFGDPIPPDVVLRQIAEILITHLQADIVCLQEIQAGVTTSGTIGSTVSPEITGALDALLAKLRALDPAGAWVYRLSGLNNSSRSKSMRDAYAYFFKTTPAASPHAHSDAPAQLAELQSPSILRVESGGQFPGRRPGLATFEVTASANAPPVPFNLISWHAATPCNTIGKAKNGSSSGRALMALAKLRDIGGDLRKDISGGHGITVLERVNPLPDIDTIFLGDCNYNMAASRADIVYENLTTHYQPCVSTFDHVVTTTYSADPTKPLTGSSSYDNIFVLRAHDSFAPALQFANQSGAFDFIRFQAEQLGGAAEIKYFATEAAWYVCYIDQYKRQHAEYGISDHFPVWAEFTIGAGSTASRNIHATSGADNNCLFHAVFGALDDNGIYVDPQAAAHRTTFANQLEASFAPTQFDTIRANVLSVMIEQYQDMPAWLAVAQNLLSNPLLDPTTVPEWPAMVAQYLAPIRSGRMLFVHEAEILAQQQSVTLNLWRADGGSYQMLPLNPGQAQSRDIYHCALHFFRYTPT</sequence>
<proteinExistence type="predicted"/>
<dbReference type="RefSeq" id="WP_038065430.1">
    <property type="nucleotide sequence ID" value="NZ_FOVB01000002.1"/>
</dbReference>
<dbReference type="InterPro" id="IPR036691">
    <property type="entry name" value="Endo/exonu/phosph_ase_sf"/>
</dbReference>
<protein>
    <recommendedName>
        <fullName evidence="3">Endonuclease/exonuclease/phosphatase domain-containing protein</fullName>
    </recommendedName>
</protein>
<dbReference type="STRING" id="1185766.SAMN05216224_102870"/>
<dbReference type="SUPFAM" id="SSF56219">
    <property type="entry name" value="DNase I-like"/>
    <property type="match status" value="1"/>
</dbReference>
<comment type="caution">
    <text evidence="1">The sequence shown here is derived from an EMBL/GenBank/DDBJ whole genome shotgun (WGS) entry which is preliminary data.</text>
</comment>
<dbReference type="AlphaFoldDB" id="A0A074U5S6"/>
<evidence type="ECO:0008006" key="3">
    <source>
        <dbReference type="Google" id="ProtNLM"/>
    </source>
</evidence>
<dbReference type="OrthoDB" id="5500612at2"/>
<gene>
    <name evidence="1" type="ORF">DL1_21110</name>
</gene>
<name>A0A074U5S6_9RHOB</name>
<accession>A0A074U5S6</accession>
<evidence type="ECO:0000313" key="2">
    <source>
        <dbReference type="Proteomes" id="UP000027725"/>
    </source>
</evidence>
<evidence type="ECO:0000313" key="1">
    <source>
        <dbReference type="EMBL" id="KEP70002.1"/>
    </source>
</evidence>
<dbReference type="Gene3D" id="3.60.10.10">
    <property type="entry name" value="Endonuclease/exonuclease/phosphatase"/>
    <property type="match status" value="1"/>
</dbReference>